<comment type="caution">
    <text evidence="2">The sequence shown here is derived from an EMBL/GenBank/DDBJ whole genome shotgun (WGS) entry which is preliminary data.</text>
</comment>
<dbReference type="Proteomes" id="UP000253303">
    <property type="component" value="Unassembled WGS sequence"/>
</dbReference>
<keyword evidence="1" id="KW-0812">Transmembrane</keyword>
<feature type="transmembrane region" description="Helical" evidence="1">
    <location>
        <begin position="71"/>
        <end position="92"/>
    </location>
</feature>
<evidence type="ECO:0000313" key="2">
    <source>
        <dbReference type="EMBL" id="RBQ18574.1"/>
    </source>
</evidence>
<name>A0A366LZ32_9ACTN</name>
<keyword evidence="1" id="KW-0472">Membrane</keyword>
<proteinExistence type="predicted"/>
<feature type="transmembrane region" description="Helical" evidence="1">
    <location>
        <begin position="41"/>
        <end position="65"/>
    </location>
</feature>
<dbReference type="RefSeq" id="WP_113982047.1">
    <property type="nucleotide sequence ID" value="NZ_QMEY01000007.1"/>
</dbReference>
<keyword evidence="3" id="KW-1185">Reference proteome</keyword>
<dbReference type="AlphaFoldDB" id="A0A366LZ32"/>
<keyword evidence="1" id="KW-1133">Transmembrane helix</keyword>
<sequence length="93" mass="9652">MSDRIAAALFGTAGVLFFGYWAIVFAGWAEATITPPGLAKAVAALPGLAASLVCGLIAITAVRVATRRPVISWWLALALVLPLWRFGTLALAG</sequence>
<accession>A0A366LZ32</accession>
<evidence type="ECO:0000256" key="1">
    <source>
        <dbReference type="SAM" id="Phobius"/>
    </source>
</evidence>
<feature type="transmembrane region" description="Helical" evidence="1">
    <location>
        <begin position="6"/>
        <end position="29"/>
    </location>
</feature>
<reference evidence="2 3" key="1">
    <citation type="submission" date="2018-06" db="EMBL/GenBank/DDBJ databases">
        <title>Sphaerisporangium craniellae sp. nov., isolated from a marine sponge in the South China Sea.</title>
        <authorList>
            <person name="Li L."/>
        </authorList>
    </citation>
    <scope>NUCLEOTIDE SEQUENCE [LARGE SCALE GENOMIC DNA]</scope>
    <source>
        <strain evidence="2 3">LHW63015</strain>
    </source>
</reference>
<gene>
    <name evidence="2" type="ORF">DP939_18955</name>
</gene>
<organism evidence="2 3">
    <name type="scientific">Spongiactinospora rosea</name>
    <dbReference type="NCBI Taxonomy" id="2248750"/>
    <lineage>
        <taxon>Bacteria</taxon>
        <taxon>Bacillati</taxon>
        <taxon>Actinomycetota</taxon>
        <taxon>Actinomycetes</taxon>
        <taxon>Streptosporangiales</taxon>
        <taxon>Streptosporangiaceae</taxon>
        <taxon>Spongiactinospora</taxon>
    </lineage>
</organism>
<protein>
    <submittedName>
        <fullName evidence="2">Uncharacterized protein</fullName>
    </submittedName>
</protein>
<evidence type="ECO:0000313" key="3">
    <source>
        <dbReference type="Proteomes" id="UP000253303"/>
    </source>
</evidence>
<dbReference type="EMBL" id="QMEY01000007">
    <property type="protein sequence ID" value="RBQ18574.1"/>
    <property type="molecule type" value="Genomic_DNA"/>
</dbReference>